<sequence>MIEDDEQITDDDTMVMYVTAHEPNPALRPQLIACYRSMWTVNRSEYFFNNGIVTKIGKFKSRSIMPESSVVVADIKVLLDIYRTFEFHQFDWIDNAPRDYSYYLTREFYSLYAATLMNFSADTETTKRGQSDIAMTWGPLNSIIVRGKSVDILEATIKRMLHGPEYSALASVGLFEGKHHEVTSDTTMAIQSFHEQVLC</sequence>
<keyword evidence="2" id="KW-1185">Reference proteome</keyword>
<dbReference type="EMBL" id="JAWPEI010000005">
    <property type="protein sequence ID" value="KAK4726943.1"/>
    <property type="molecule type" value="Genomic_DNA"/>
</dbReference>
<dbReference type="Proteomes" id="UP001311915">
    <property type="component" value="Unassembled WGS sequence"/>
</dbReference>
<comment type="caution">
    <text evidence="1">The sequence shown here is derived from an EMBL/GenBank/DDBJ whole genome shotgun (WGS) entry which is preliminary data.</text>
</comment>
<name>A0AAV9LNJ6_9SOLN</name>
<gene>
    <name evidence="1" type="ORF">R3W88_031860</name>
</gene>
<organism evidence="1 2">
    <name type="scientific">Solanum pinnatisectum</name>
    <name type="common">tansyleaf nightshade</name>
    <dbReference type="NCBI Taxonomy" id="50273"/>
    <lineage>
        <taxon>Eukaryota</taxon>
        <taxon>Viridiplantae</taxon>
        <taxon>Streptophyta</taxon>
        <taxon>Embryophyta</taxon>
        <taxon>Tracheophyta</taxon>
        <taxon>Spermatophyta</taxon>
        <taxon>Magnoliopsida</taxon>
        <taxon>eudicotyledons</taxon>
        <taxon>Gunneridae</taxon>
        <taxon>Pentapetalae</taxon>
        <taxon>asterids</taxon>
        <taxon>lamiids</taxon>
        <taxon>Solanales</taxon>
        <taxon>Solanaceae</taxon>
        <taxon>Solanoideae</taxon>
        <taxon>Solaneae</taxon>
        <taxon>Solanum</taxon>
    </lineage>
</organism>
<proteinExistence type="predicted"/>
<dbReference type="AlphaFoldDB" id="A0AAV9LNJ6"/>
<protein>
    <submittedName>
        <fullName evidence="1">Uncharacterized protein</fullName>
    </submittedName>
</protein>
<reference evidence="1 2" key="1">
    <citation type="submission" date="2023-10" db="EMBL/GenBank/DDBJ databases">
        <title>Genome-Wide Identification Analysis in wild type Solanum Pinnatisectum Reveals Some Genes Defensing Phytophthora Infestans.</title>
        <authorList>
            <person name="Sun C."/>
        </authorList>
    </citation>
    <scope>NUCLEOTIDE SEQUENCE [LARGE SCALE GENOMIC DNA]</scope>
    <source>
        <strain evidence="1">LQN</strain>
        <tissue evidence="1">Leaf</tissue>
    </source>
</reference>
<accession>A0AAV9LNJ6</accession>
<evidence type="ECO:0000313" key="1">
    <source>
        <dbReference type="EMBL" id="KAK4726943.1"/>
    </source>
</evidence>
<evidence type="ECO:0000313" key="2">
    <source>
        <dbReference type="Proteomes" id="UP001311915"/>
    </source>
</evidence>